<comment type="caution">
    <text evidence="7">The sequence shown here is derived from an EMBL/GenBank/DDBJ whole genome shotgun (WGS) entry which is preliminary data.</text>
</comment>
<keyword evidence="3 6" id="KW-0963">Cytoplasm</keyword>
<evidence type="ECO:0000313" key="7">
    <source>
        <dbReference type="EMBL" id="PLT48434.1"/>
    </source>
</evidence>
<dbReference type="PANTHER" id="PTHR34773:SF1">
    <property type="entry name" value="FLAGELLAR SECRETION CHAPERONE FLIS"/>
    <property type="match status" value="1"/>
</dbReference>
<dbReference type="SUPFAM" id="SSF101116">
    <property type="entry name" value="Flagellar export chaperone FliS"/>
    <property type="match status" value="1"/>
</dbReference>
<evidence type="ECO:0000256" key="4">
    <source>
        <dbReference type="ARBA" id="ARBA00022795"/>
    </source>
</evidence>
<gene>
    <name evidence="7" type="ORF">B8V81_0566</name>
</gene>
<organism evidence="7 8">
    <name type="scientific">Paenibacillus pasadenensis</name>
    <dbReference type="NCBI Taxonomy" id="217090"/>
    <lineage>
        <taxon>Bacteria</taxon>
        <taxon>Bacillati</taxon>
        <taxon>Bacillota</taxon>
        <taxon>Bacilli</taxon>
        <taxon>Bacillales</taxon>
        <taxon>Paenibacillaceae</taxon>
        <taxon>Paenibacillus</taxon>
    </lineage>
</organism>
<dbReference type="GO" id="GO:0044780">
    <property type="term" value="P:bacterial-type flagellum assembly"/>
    <property type="evidence" value="ECO:0007669"/>
    <property type="project" value="InterPro"/>
</dbReference>
<evidence type="ECO:0000256" key="5">
    <source>
        <dbReference type="ARBA" id="ARBA00023186"/>
    </source>
</evidence>
<dbReference type="OrthoDB" id="1524959at2"/>
<name>A0A2N5NDL7_9BACL</name>
<evidence type="ECO:0000256" key="2">
    <source>
        <dbReference type="ARBA" id="ARBA00008787"/>
    </source>
</evidence>
<dbReference type="NCBIfam" id="TIGR00208">
    <property type="entry name" value="fliS"/>
    <property type="match status" value="1"/>
</dbReference>
<evidence type="ECO:0000256" key="1">
    <source>
        <dbReference type="ARBA" id="ARBA00004514"/>
    </source>
</evidence>
<dbReference type="PANTHER" id="PTHR34773">
    <property type="entry name" value="FLAGELLAR SECRETION CHAPERONE FLIS"/>
    <property type="match status" value="1"/>
</dbReference>
<dbReference type="PIRSF" id="PIRSF039090">
    <property type="entry name" value="Flis"/>
    <property type="match status" value="1"/>
</dbReference>
<keyword evidence="7" id="KW-0282">Flagellum</keyword>
<keyword evidence="4 6" id="KW-1005">Bacterial flagellum biogenesis</keyword>
<dbReference type="InterPro" id="IPR003713">
    <property type="entry name" value="FliS"/>
</dbReference>
<keyword evidence="7" id="KW-0966">Cell projection</keyword>
<sequence>MLYSPYQTYQQRSAETATPIQLVLMLYDGAIRFTRQGMEATAIHNYEQANLGYCKAEAIVNELMASLNFSYPISKDLVRIYEYVLHQLIQANVYKKTDPAEEALHHLMELRDAWKQIASPSSIQKQA</sequence>
<protein>
    <recommendedName>
        <fullName evidence="6">Flagellar secretion chaperone FliS</fullName>
    </recommendedName>
</protein>
<dbReference type="GO" id="GO:0005829">
    <property type="term" value="C:cytosol"/>
    <property type="evidence" value="ECO:0007669"/>
    <property type="project" value="UniProtKB-SubCell"/>
</dbReference>
<dbReference type="CDD" id="cd16098">
    <property type="entry name" value="FliS"/>
    <property type="match status" value="1"/>
</dbReference>
<proteinExistence type="inferred from homology"/>
<comment type="similarity">
    <text evidence="2 6">Belongs to the FliS family.</text>
</comment>
<accession>A0A2N5NDL7</accession>
<dbReference type="Proteomes" id="UP000234789">
    <property type="component" value="Unassembled WGS sequence"/>
</dbReference>
<dbReference type="Gene3D" id="1.20.120.340">
    <property type="entry name" value="Flagellar protein FliS"/>
    <property type="match status" value="1"/>
</dbReference>
<evidence type="ECO:0000256" key="3">
    <source>
        <dbReference type="ARBA" id="ARBA00022490"/>
    </source>
</evidence>
<keyword evidence="8" id="KW-1185">Reference proteome</keyword>
<reference evidence="7 8" key="1">
    <citation type="submission" date="2017-05" db="EMBL/GenBank/DDBJ databases">
        <title>Functional genome analysis of Paenibacillus pasadenensis strain R16: insights on endophytic life style and antifungal activity.</title>
        <authorList>
            <person name="Passera A."/>
            <person name="Marcolungo L."/>
            <person name="Casati P."/>
            <person name="Brasca M."/>
            <person name="Quaglino F."/>
            <person name="Delledonne M."/>
        </authorList>
    </citation>
    <scope>NUCLEOTIDE SEQUENCE [LARGE SCALE GENOMIC DNA]</scope>
    <source>
        <strain evidence="7 8">R16</strain>
    </source>
</reference>
<evidence type="ECO:0000256" key="6">
    <source>
        <dbReference type="PIRNR" id="PIRNR039090"/>
    </source>
</evidence>
<dbReference type="InterPro" id="IPR036584">
    <property type="entry name" value="FliS_sf"/>
</dbReference>
<keyword evidence="5" id="KW-0143">Chaperone</keyword>
<dbReference type="AlphaFoldDB" id="A0A2N5NDL7"/>
<keyword evidence="7" id="KW-0969">Cilium</keyword>
<dbReference type="EMBL" id="NFEZ01000001">
    <property type="protein sequence ID" value="PLT48434.1"/>
    <property type="molecule type" value="Genomic_DNA"/>
</dbReference>
<comment type="subcellular location">
    <subcellularLocation>
        <location evidence="1 6">Cytoplasm</location>
        <location evidence="1 6">Cytosol</location>
    </subcellularLocation>
</comment>
<dbReference type="GO" id="GO:0071973">
    <property type="term" value="P:bacterial-type flagellum-dependent cell motility"/>
    <property type="evidence" value="ECO:0007669"/>
    <property type="project" value="TreeGrafter"/>
</dbReference>
<dbReference type="Pfam" id="PF02561">
    <property type="entry name" value="FliS"/>
    <property type="match status" value="1"/>
</dbReference>
<evidence type="ECO:0000313" key="8">
    <source>
        <dbReference type="Proteomes" id="UP000234789"/>
    </source>
</evidence>
<dbReference type="RefSeq" id="WP_028599012.1">
    <property type="nucleotide sequence ID" value="NZ_BIMM01000023.1"/>
</dbReference>